<evidence type="ECO:0000313" key="5">
    <source>
        <dbReference type="Proteomes" id="UP000622405"/>
    </source>
</evidence>
<dbReference type="RefSeq" id="WP_186893784.1">
    <property type="nucleotide sequence ID" value="NZ_WJBE01000004.1"/>
</dbReference>
<sequence length="367" mass="39993">MRNHKKLNIEASLTRSINQAPSLDFEKLAAIPVVKMTAHDSITRQQLANVPTQGRQRYFKPLSIAMAGALVMLVCVTTWFAEFKSPESIIALDANQSVEIVTNKHKQILSVKAFDQEDQTLLDEENLDQTNLEDSVGVIITAMIKNGYLDENSSVVMVTVENQSTAKADDLAATLNQVIKDSATAENIAATVVRQTVIPDSQAVTEAEQYSVSTGKLNVMKELVVADSSLSLESLASLSLTDLLAVSKEKAVDLTKVITVDESQKETKDLGTPTAPTEETPVMTAPVTTTEPATESNNKTKTPQPIDPVVIEIPEVVIEEPPTPEEPEVTPPEKETEAIDEEKKPLSENDPIVPEKPTEEPTEELLK</sequence>
<evidence type="ECO:0000256" key="2">
    <source>
        <dbReference type="SAM" id="Phobius"/>
    </source>
</evidence>
<keyword evidence="2" id="KW-1133">Transmembrane helix</keyword>
<comment type="caution">
    <text evidence="4">The sequence shown here is derived from an EMBL/GenBank/DDBJ whole genome shotgun (WGS) entry which is preliminary data.</text>
</comment>
<feature type="transmembrane region" description="Helical" evidence="2">
    <location>
        <begin position="62"/>
        <end position="81"/>
    </location>
</feature>
<evidence type="ECO:0000313" key="4">
    <source>
        <dbReference type="EMBL" id="MBC3899289.1"/>
    </source>
</evidence>
<feature type="compositionally biased region" description="Low complexity" evidence="1">
    <location>
        <begin position="272"/>
        <end position="295"/>
    </location>
</feature>
<reference evidence="4 5" key="1">
    <citation type="journal article" date="2020" name="mSystems">
        <title>Defining Genomic and Predicted Metabolic Features of the Acetobacterium Genus.</title>
        <authorList>
            <person name="Ross D.E."/>
            <person name="Marshall C.W."/>
            <person name="Gulliver D."/>
            <person name="May H.D."/>
            <person name="Norman R.S."/>
        </authorList>
    </citation>
    <scope>NUCLEOTIDE SEQUENCE [LARGE SCALE GENOMIC DNA]</scope>
    <source>
        <strain evidence="4 5">DSM 4132</strain>
    </source>
</reference>
<keyword evidence="5" id="KW-1185">Reference proteome</keyword>
<feature type="compositionally biased region" description="Basic and acidic residues" evidence="1">
    <location>
        <begin position="356"/>
        <end position="367"/>
    </location>
</feature>
<evidence type="ECO:0000256" key="1">
    <source>
        <dbReference type="SAM" id="MobiDB-lite"/>
    </source>
</evidence>
<dbReference type="InterPro" id="IPR055431">
    <property type="entry name" value="RsgI_M"/>
</dbReference>
<evidence type="ECO:0000259" key="3">
    <source>
        <dbReference type="Pfam" id="PF23750"/>
    </source>
</evidence>
<feature type="compositionally biased region" description="Basic and acidic residues" evidence="1">
    <location>
        <begin position="331"/>
        <end position="347"/>
    </location>
</feature>
<dbReference type="Proteomes" id="UP000622405">
    <property type="component" value="Unassembled WGS sequence"/>
</dbReference>
<feature type="domain" description="Anti-sigma factor RsgI-like middle" evidence="3">
    <location>
        <begin position="88"/>
        <end position="221"/>
    </location>
</feature>
<feature type="compositionally biased region" description="Low complexity" evidence="1">
    <location>
        <begin position="308"/>
        <end position="320"/>
    </location>
</feature>
<keyword evidence="2" id="KW-0472">Membrane</keyword>
<feature type="region of interest" description="Disordered" evidence="1">
    <location>
        <begin position="262"/>
        <end position="367"/>
    </location>
</feature>
<dbReference type="EMBL" id="WJBE01000004">
    <property type="protein sequence ID" value="MBC3899289.1"/>
    <property type="molecule type" value="Genomic_DNA"/>
</dbReference>
<proteinExistence type="predicted"/>
<organism evidence="4 5">
    <name type="scientific">Acetobacterium malicum</name>
    <dbReference type="NCBI Taxonomy" id="52692"/>
    <lineage>
        <taxon>Bacteria</taxon>
        <taxon>Bacillati</taxon>
        <taxon>Bacillota</taxon>
        <taxon>Clostridia</taxon>
        <taxon>Eubacteriales</taxon>
        <taxon>Eubacteriaceae</taxon>
        <taxon>Acetobacterium</taxon>
    </lineage>
</organism>
<name>A0ABR6YVR5_9FIRM</name>
<protein>
    <recommendedName>
        <fullName evidence="3">Anti-sigma factor RsgI-like middle domain-containing protein</fullName>
    </recommendedName>
</protein>
<accession>A0ABR6YVR5</accession>
<keyword evidence="2" id="KW-0812">Transmembrane</keyword>
<dbReference type="Pfam" id="PF23750">
    <property type="entry name" value="RsgI_M"/>
    <property type="match status" value="1"/>
</dbReference>
<gene>
    <name evidence="4" type="ORF">GH811_06645</name>
</gene>